<dbReference type="PROSITE" id="PS00211">
    <property type="entry name" value="ABC_TRANSPORTER_1"/>
    <property type="match status" value="1"/>
</dbReference>
<dbReference type="PANTHER" id="PTHR42781">
    <property type="entry name" value="SPERMIDINE/PUTRESCINE IMPORT ATP-BINDING PROTEIN POTA"/>
    <property type="match status" value="1"/>
</dbReference>
<keyword evidence="1" id="KW-0813">Transport</keyword>
<evidence type="ECO:0000256" key="2">
    <source>
        <dbReference type="ARBA" id="ARBA00022741"/>
    </source>
</evidence>
<evidence type="ECO:0000313" key="5">
    <source>
        <dbReference type="EMBL" id="RKR82961.1"/>
    </source>
</evidence>
<dbReference type="PANTHER" id="PTHR42781:SF4">
    <property type="entry name" value="SPERMIDINE_PUTRESCINE IMPORT ATP-BINDING PROTEIN POTA"/>
    <property type="match status" value="1"/>
</dbReference>
<dbReference type="GO" id="GO:0005524">
    <property type="term" value="F:ATP binding"/>
    <property type="evidence" value="ECO:0007669"/>
    <property type="project" value="UniProtKB-KW"/>
</dbReference>
<sequence length="204" mass="23027">MIAIDIEQKMRSYQGHTILKVKAQIALNSVTKIYGPSGCGKTTLLKIIAGLVVPQKGKIRVGNDVWLDSEAKVNLLPQQRKVGFIFQDYALFPNMTVVKHLQYATDDKVWINRLLHFGRLETLQQHKPQYLSGGQQQRLAILRALAIKPRILLMDEPFSALDQDMRGVIINELKVLIDELSCTCLIVSHNPDELAFIANAELRL</sequence>
<keyword evidence="2" id="KW-0547">Nucleotide-binding</keyword>
<name>A0A495J2R5_9SPHI</name>
<dbReference type="SUPFAM" id="SSF52540">
    <property type="entry name" value="P-loop containing nucleoside triphosphate hydrolases"/>
    <property type="match status" value="1"/>
</dbReference>
<dbReference type="EMBL" id="RBKU01000001">
    <property type="protein sequence ID" value="RKR82961.1"/>
    <property type="molecule type" value="Genomic_DNA"/>
</dbReference>
<dbReference type="Gene3D" id="3.40.50.300">
    <property type="entry name" value="P-loop containing nucleotide triphosphate hydrolases"/>
    <property type="match status" value="1"/>
</dbReference>
<dbReference type="SMART" id="SM00382">
    <property type="entry name" value="AAA"/>
    <property type="match status" value="1"/>
</dbReference>
<accession>A0A495J2R5</accession>
<organism evidence="5 6">
    <name type="scientific">Mucilaginibacter gracilis</name>
    <dbReference type="NCBI Taxonomy" id="423350"/>
    <lineage>
        <taxon>Bacteria</taxon>
        <taxon>Pseudomonadati</taxon>
        <taxon>Bacteroidota</taxon>
        <taxon>Sphingobacteriia</taxon>
        <taxon>Sphingobacteriales</taxon>
        <taxon>Sphingobacteriaceae</taxon>
        <taxon>Mucilaginibacter</taxon>
    </lineage>
</organism>
<comment type="caution">
    <text evidence="5">The sequence shown here is derived from an EMBL/GenBank/DDBJ whole genome shotgun (WGS) entry which is preliminary data.</text>
</comment>
<evidence type="ECO:0000256" key="1">
    <source>
        <dbReference type="ARBA" id="ARBA00022448"/>
    </source>
</evidence>
<evidence type="ECO:0000256" key="3">
    <source>
        <dbReference type="ARBA" id="ARBA00022840"/>
    </source>
</evidence>
<keyword evidence="3 5" id="KW-0067">ATP-binding</keyword>
<dbReference type="AlphaFoldDB" id="A0A495J2R5"/>
<dbReference type="InterPro" id="IPR027417">
    <property type="entry name" value="P-loop_NTPase"/>
</dbReference>
<gene>
    <name evidence="5" type="ORF">BDD43_3160</name>
</gene>
<feature type="domain" description="ABC transporter" evidence="4">
    <location>
        <begin position="1"/>
        <end position="204"/>
    </location>
</feature>
<reference evidence="5 6" key="1">
    <citation type="submission" date="2018-10" db="EMBL/GenBank/DDBJ databases">
        <title>Genomic Encyclopedia of Archaeal and Bacterial Type Strains, Phase II (KMG-II): from individual species to whole genera.</title>
        <authorList>
            <person name="Goeker M."/>
        </authorList>
    </citation>
    <scope>NUCLEOTIDE SEQUENCE [LARGE SCALE GENOMIC DNA]</scope>
    <source>
        <strain evidence="5 6">DSM 18602</strain>
    </source>
</reference>
<protein>
    <submittedName>
        <fullName evidence="5">Molybdate transport system ATP-binding protein</fullName>
    </submittedName>
</protein>
<dbReference type="RefSeq" id="WP_121198505.1">
    <property type="nucleotide sequence ID" value="NZ_RBKU01000001.1"/>
</dbReference>
<keyword evidence="6" id="KW-1185">Reference proteome</keyword>
<evidence type="ECO:0000313" key="6">
    <source>
        <dbReference type="Proteomes" id="UP000268007"/>
    </source>
</evidence>
<dbReference type="Pfam" id="PF00005">
    <property type="entry name" value="ABC_tran"/>
    <property type="match status" value="1"/>
</dbReference>
<proteinExistence type="predicted"/>
<dbReference type="Proteomes" id="UP000268007">
    <property type="component" value="Unassembled WGS sequence"/>
</dbReference>
<dbReference type="InterPro" id="IPR050093">
    <property type="entry name" value="ABC_SmlMolc_Importer"/>
</dbReference>
<dbReference type="InterPro" id="IPR003439">
    <property type="entry name" value="ABC_transporter-like_ATP-bd"/>
</dbReference>
<evidence type="ECO:0000259" key="4">
    <source>
        <dbReference type="PROSITE" id="PS50893"/>
    </source>
</evidence>
<dbReference type="InterPro" id="IPR003593">
    <property type="entry name" value="AAA+_ATPase"/>
</dbReference>
<dbReference type="PROSITE" id="PS50893">
    <property type="entry name" value="ABC_TRANSPORTER_2"/>
    <property type="match status" value="1"/>
</dbReference>
<dbReference type="InterPro" id="IPR017871">
    <property type="entry name" value="ABC_transporter-like_CS"/>
</dbReference>
<dbReference type="GO" id="GO:0016887">
    <property type="term" value="F:ATP hydrolysis activity"/>
    <property type="evidence" value="ECO:0007669"/>
    <property type="project" value="InterPro"/>
</dbReference>
<dbReference type="OrthoDB" id="9782239at2"/>